<organism evidence="2 3">
    <name type="scientific">Acinetobacter apis</name>
    <dbReference type="NCBI Taxonomy" id="1229165"/>
    <lineage>
        <taxon>Bacteria</taxon>
        <taxon>Pseudomonadati</taxon>
        <taxon>Pseudomonadota</taxon>
        <taxon>Gammaproteobacteria</taxon>
        <taxon>Moraxellales</taxon>
        <taxon>Moraxellaceae</taxon>
        <taxon>Acinetobacter</taxon>
    </lineage>
</organism>
<dbReference type="PANTHER" id="PTHR30383:SF24">
    <property type="entry name" value="THIOESTERASE 1_PROTEASE 1_LYSOPHOSPHOLIPASE L1"/>
    <property type="match status" value="1"/>
</dbReference>
<dbReference type="SUPFAM" id="SSF52266">
    <property type="entry name" value="SGNH hydrolase"/>
    <property type="match status" value="1"/>
</dbReference>
<dbReference type="InterPro" id="IPR036514">
    <property type="entry name" value="SGNH_hydro_sf"/>
</dbReference>
<dbReference type="GO" id="GO:0006629">
    <property type="term" value="P:lipid metabolic process"/>
    <property type="evidence" value="ECO:0007669"/>
    <property type="project" value="InterPro"/>
</dbReference>
<keyword evidence="3" id="KW-1185">Reference proteome</keyword>
<proteinExistence type="predicted"/>
<accession>A0A217EEN3</accession>
<dbReference type="InterPro" id="IPR013830">
    <property type="entry name" value="SGNH_hydro"/>
</dbReference>
<evidence type="ECO:0000313" key="3">
    <source>
        <dbReference type="Proteomes" id="UP000243463"/>
    </source>
</evidence>
<gene>
    <name evidence="2" type="ORF">SAMN05444584_0896</name>
</gene>
<dbReference type="Proteomes" id="UP000243463">
    <property type="component" value="Unassembled WGS sequence"/>
</dbReference>
<dbReference type="RefSeq" id="WP_088822975.1">
    <property type="nucleotide sequence ID" value="NZ_FZLN01000001.1"/>
</dbReference>
<dbReference type="CDD" id="cd01822">
    <property type="entry name" value="Lysophospholipase_L1_like"/>
    <property type="match status" value="1"/>
</dbReference>
<reference evidence="3" key="1">
    <citation type="submission" date="2017-06" db="EMBL/GenBank/DDBJ databases">
        <authorList>
            <person name="Varghese N."/>
            <person name="Submissions S."/>
        </authorList>
    </citation>
    <scope>NUCLEOTIDE SEQUENCE [LARGE SCALE GENOMIC DNA]</scope>
    <source>
        <strain evidence="3">ANC 5114</strain>
    </source>
</reference>
<dbReference type="PROSITE" id="PS01098">
    <property type="entry name" value="LIPASE_GDSL_SER"/>
    <property type="match status" value="1"/>
</dbReference>
<dbReference type="Gene3D" id="3.40.50.1110">
    <property type="entry name" value="SGNH hydrolase"/>
    <property type="match status" value="1"/>
</dbReference>
<evidence type="ECO:0000259" key="1">
    <source>
        <dbReference type="Pfam" id="PF13472"/>
    </source>
</evidence>
<dbReference type="PANTHER" id="PTHR30383">
    <property type="entry name" value="THIOESTERASE 1/PROTEASE 1/LYSOPHOSPHOLIPASE L1"/>
    <property type="match status" value="1"/>
</dbReference>
<evidence type="ECO:0000313" key="2">
    <source>
        <dbReference type="EMBL" id="SNQ28965.1"/>
    </source>
</evidence>
<dbReference type="GO" id="GO:0004622">
    <property type="term" value="F:phosphatidylcholine lysophospholipase activity"/>
    <property type="evidence" value="ECO:0007669"/>
    <property type="project" value="TreeGrafter"/>
</dbReference>
<sequence>MQRATHYLKRFGLSGLVTFSVLFSNPLFAEKIMIVGDSLSAGYGINPAKGWVALLQKQLDTDFPKKHQVINVSVSGETTSGGLARLPKLLQEYQPDITVIELGGNDALRGQPPLSIRTNLGKMVELSQKNKSKVILFGMKIPPNYGSAYANAFEQSYSQISRKFNVPLLPFFLDQVAGNAQLMQADRVHPNEKAQPLLLKNAFPYIKSAL</sequence>
<name>A0A217EEN3_9GAMM</name>
<dbReference type="InterPro" id="IPR051532">
    <property type="entry name" value="Ester_Hydrolysis_Enzymes"/>
</dbReference>
<dbReference type="Pfam" id="PF13472">
    <property type="entry name" value="Lipase_GDSL_2"/>
    <property type="match status" value="1"/>
</dbReference>
<dbReference type="AlphaFoldDB" id="A0A217EEN3"/>
<dbReference type="InterPro" id="IPR008265">
    <property type="entry name" value="Lipase_GDSL_AS"/>
</dbReference>
<dbReference type="EMBL" id="FZLN01000001">
    <property type="protein sequence ID" value="SNQ28965.1"/>
    <property type="molecule type" value="Genomic_DNA"/>
</dbReference>
<protein>
    <submittedName>
        <fullName evidence="2">Acyl-CoA thioesterase-1</fullName>
    </submittedName>
</protein>
<feature type="domain" description="SGNH hydrolase-type esterase" evidence="1">
    <location>
        <begin position="35"/>
        <end position="193"/>
    </location>
</feature>
<dbReference type="OrthoDB" id="9786188at2"/>